<dbReference type="AlphaFoldDB" id="A0AAJ5UXF9"/>
<feature type="domain" description="Metallo-beta-lactamase" evidence="1">
    <location>
        <begin position="14"/>
        <end position="198"/>
    </location>
</feature>
<dbReference type="InterPro" id="IPR001279">
    <property type="entry name" value="Metallo-B-lactamas"/>
</dbReference>
<organism evidence="2 3">
    <name type="scientific">Lysinibacillus irui</name>
    <dbReference type="NCBI Taxonomy" id="2998077"/>
    <lineage>
        <taxon>Bacteria</taxon>
        <taxon>Bacillati</taxon>
        <taxon>Bacillota</taxon>
        <taxon>Bacilli</taxon>
        <taxon>Bacillales</taxon>
        <taxon>Bacillaceae</taxon>
        <taxon>Lysinibacillus</taxon>
    </lineage>
</organism>
<sequence length="356" mass="40812">MLNIDILGGVGEYGRNCFYIENRGQAILLDCGIMKNAEKTPPNLAPAHIKKLQAVFISHSHIDHVGALPLLKKMGYSGQVLMSHRTAQQLQQPIPNLHTFHPDSIGKWIKVNDCIAFQWGYSGHLIGSVWYKIQFFDEVLFFSGDYVADSYLLKATLPEEDGTVYDVAFIDSGHIEKCIDNLEVLQQLAAFIKAQQNHAFIFPSSFSGKTVDMISYLSEHTSRAIHVDTKLQNLLEQYDEDPDNLWPSKKVLPLRHQHLADSDHMLYFVMEQNDAWLEELVKKYPTAIVIQTGYAHSSLKRKDLNRPVTEFFYKTHPDYRDLMKLSQCIHARKTIYFHSTHTNLATTLKREEINYG</sequence>
<dbReference type="Pfam" id="PF00753">
    <property type="entry name" value="Lactamase_B"/>
    <property type="match status" value="1"/>
</dbReference>
<proteinExistence type="predicted"/>
<dbReference type="Gene3D" id="3.60.15.10">
    <property type="entry name" value="Ribonuclease Z/Hydroxyacylglutathione hydrolase-like"/>
    <property type="match status" value="2"/>
</dbReference>
<name>A0AAJ5UXF9_9BACI</name>
<dbReference type="SMART" id="SM00849">
    <property type="entry name" value="Lactamase_B"/>
    <property type="match status" value="1"/>
</dbReference>
<dbReference type="InterPro" id="IPR050698">
    <property type="entry name" value="MBL"/>
</dbReference>
<gene>
    <name evidence="2" type="ORF">OU989_06455</name>
</gene>
<dbReference type="InterPro" id="IPR036866">
    <property type="entry name" value="RibonucZ/Hydroxyglut_hydro"/>
</dbReference>
<evidence type="ECO:0000259" key="1">
    <source>
        <dbReference type="SMART" id="SM00849"/>
    </source>
</evidence>
<protein>
    <submittedName>
        <fullName evidence="2">MBL fold metallo-hydrolase</fullName>
    </submittedName>
</protein>
<dbReference type="KEGG" id="liu:OU989_06455"/>
<reference evidence="2" key="1">
    <citation type="submission" date="2022-11" db="EMBL/GenBank/DDBJ databases">
        <title>Lysinibacillus irui.</title>
        <authorList>
            <person name="Akintayo S.O."/>
        </authorList>
    </citation>
    <scope>NUCLEOTIDE SEQUENCE</scope>
    <source>
        <strain evidence="2">IRB4-01</strain>
    </source>
</reference>
<dbReference type="Proteomes" id="UP001219585">
    <property type="component" value="Chromosome"/>
</dbReference>
<dbReference type="GO" id="GO:0004521">
    <property type="term" value="F:RNA endonuclease activity"/>
    <property type="evidence" value="ECO:0007669"/>
    <property type="project" value="TreeGrafter"/>
</dbReference>
<dbReference type="EMBL" id="CP113527">
    <property type="protein sequence ID" value="WDV08125.1"/>
    <property type="molecule type" value="Genomic_DNA"/>
</dbReference>
<evidence type="ECO:0000313" key="2">
    <source>
        <dbReference type="EMBL" id="WDV08125.1"/>
    </source>
</evidence>
<dbReference type="RefSeq" id="WP_274796302.1">
    <property type="nucleotide sequence ID" value="NZ_CP113527.1"/>
</dbReference>
<dbReference type="PANTHER" id="PTHR11203">
    <property type="entry name" value="CLEAVAGE AND POLYADENYLATION SPECIFICITY FACTOR FAMILY MEMBER"/>
    <property type="match status" value="1"/>
</dbReference>
<evidence type="ECO:0000313" key="3">
    <source>
        <dbReference type="Proteomes" id="UP001219585"/>
    </source>
</evidence>
<accession>A0AAJ5UXF9</accession>
<dbReference type="SUPFAM" id="SSF56281">
    <property type="entry name" value="Metallo-hydrolase/oxidoreductase"/>
    <property type="match status" value="1"/>
</dbReference>
<dbReference type="PANTHER" id="PTHR11203:SF37">
    <property type="entry name" value="INTEGRATOR COMPLEX SUBUNIT 11"/>
    <property type="match status" value="1"/>
</dbReference>